<dbReference type="EMBL" id="AF079317">
    <property type="protein sequence ID" value="AAD04026.1"/>
    <property type="molecule type" value="Genomic_DNA"/>
</dbReference>
<sequence length="201" mass="21344">MSGQHFHQGPRLGTSARSDQGPAVPPVGDGASVQVEQHAAALWDYSLHIYAKPGVAASCLALQDQHGCDVNTVLLCLWLAGARSAILAVSDIEAAQHSAATANERFVQPVRAVRRWMKQWCQGTPESEINAAAYAALKTAELHGERLVQSQMLAGLDLDQLTRAESSEAAVQASFANYCTLASTSGGVAEELGELVARAWH</sequence>
<protein>
    <recommendedName>
        <fullName evidence="3">TIGR02444 family protein</fullName>
    </recommendedName>
</protein>
<gene>
    <name evidence="2" type="primary">orf1313</name>
</gene>
<evidence type="ECO:0000256" key="1">
    <source>
        <dbReference type="SAM" id="MobiDB-lite"/>
    </source>
</evidence>
<keyword evidence="2" id="KW-0614">Plasmid</keyword>
<evidence type="ECO:0000313" key="2">
    <source>
        <dbReference type="EMBL" id="AAD04026.1"/>
    </source>
</evidence>
<feature type="region of interest" description="Disordered" evidence="1">
    <location>
        <begin position="1"/>
        <end position="30"/>
    </location>
</feature>
<dbReference type="PIR" id="T31302">
    <property type="entry name" value="T31302"/>
</dbReference>
<evidence type="ECO:0008006" key="3">
    <source>
        <dbReference type="Google" id="ProtNLM"/>
    </source>
</evidence>
<accession>O86010</accession>
<proteinExistence type="predicted"/>
<dbReference type="InterPro" id="IPR012659">
    <property type="entry name" value="CHP02444"/>
</dbReference>
<dbReference type="AlphaFoldDB" id="O86010"/>
<organism evidence="2">
    <name type="scientific">Novosphingobium aromaticivorans</name>
    <name type="common">Sphingomonas aromaticivorans</name>
    <dbReference type="NCBI Taxonomy" id="48935"/>
    <lineage>
        <taxon>Bacteria</taxon>
        <taxon>Pseudomonadati</taxon>
        <taxon>Pseudomonadota</taxon>
        <taxon>Alphaproteobacteria</taxon>
        <taxon>Sphingomonadales</taxon>
        <taxon>Sphingomonadaceae</taxon>
        <taxon>Novosphingobium</taxon>
    </lineage>
</organism>
<geneLocation type="plasmid" evidence="2">
    <name>pNL1</name>
</geneLocation>
<name>O86010_NOVAR</name>
<reference evidence="2" key="1">
    <citation type="journal article" date="1999" name="J. Bacteriol.">
        <title>Complete sequence of a 184-kilobase catabolic plasmid from Sphingomonas aromaticivorans F199.</title>
        <authorList>
            <person name="Romine M.F."/>
            <person name="Stillwell L.C."/>
            <person name="Wong K.-K."/>
            <person name="Thurston S.J."/>
            <person name="Sisk E.C."/>
            <person name="Sensen C."/>
            <person name="Gaasterland T."/>
            <person name="Fredrickson J.K."/>
            <person name="Saffer J.D."/>
        </authorList>
    </citation>
    <scope>NUCLEOTIDE SEQUENCE</scope>
    <source>
        <strain evidence="2">F199</strain>
        <plasmid evidence="2">pNL1</plasmid>
    </source>
</reference>
<dbReference type="Pfam" id="PF09523">
    <property type="entry name" value="DUF2390"/>
    <property type="match status" value="1"/>
</dbReference>
<dbReference type="NCBIfam" id="TIGR02444">
    <property type="entry name" value="TIGR02444 family protein"/>
    <property type="match status" value="1"/>
</dbReference>